<dbReference type="GO" id="GO:0005524">
    <property type="term" value="F:ATP binding"/>
    <property type="evidence" value="ECO:0007669"/>
    <property type="project" value="InterPro"/>
</dbReference>
<dbReference type="EMBL" id="JAULSU010000004">
    <property type="protein sequence ID" value="KAK0619674.1"/>
    <property type="molecule type" value="Genomic_DNA"/>
</dbReference>
<dbReference type="Proteomes" id="UP001175000">
    <property type="component" value="Unassembled WGS sequence"/>
</dbReference>
<evidence type="ECO:0000256" key="1">
    <source>
        <dbReference type="SAM" id="MobiDB-lite"/>
    </source>
</evidence>
<dbReference type="InterPro" id="IPR003959">
    <property type="entry name" value="ATPase_AAA_core"/>
</dbReference>
<dbReference type="Pfam" id="PF00004">
    <property type="entry name" value="AAA"/>
    <property type="match status" value="1"/>
</dbReference>
<dbReference type="Pfam" id="PF22942">
    <property type="entry name" value="DUF7025"/>
    <property type="match status" value="1"/>
</dbReference>
<dbReference type="AlphaFoldDB" id="A0AA39WQD6"/>
<evidence type="ECO:0000259" key="2">
    <source>
        <dbReference type="SMART" id="SM00382"/>
    </source>
</evidence>
<dbReference type="PANTHER" id="PTHR46411">
    <property type="entry name" value="FAMILY ATPASE, PUTATIVE-RELATED"/>
    <property type="match status" value="1"/>
</dbReference>
<keyword evidence="4" id="KW-1185">Reference proteome</keyword>
<evidence type="ECO:0000313" key="4">
    <source>
        <dbReference type="Proteomes" id="UP001175000"/>
    </source>
</evidence>
<dbReference type="CDD" id="cd19481">
    <property type="entry name" value="RecA-like_protease"/>
    <property type="match status" value="1"/>
</dbReference>
<name>A0AA39WQD6_9PEZI</name>
<evidence type="ECO:0000313" key="3">
    <source>
        <dbReference type="EMBL" id="KAK0619674.1"/>
    </source>
</evidence>
<proteinExistence type="predicted"/>
<dbReference type="SUPFAM" id="SSF52540">
    <property type="entry name" value="P-loop containing nucleoside triphosphate hydrolases"/>
    <property type="match status" value="1"/>
</dbReference>
<gene>
    <name evidence="3" type="ORF">B0T14DRAFT_519665</name>
</gene>
<dbReference type="Gene3D" id="3.40.50.300">
    <property type="entry name" value="P-loop containing nucleotide triphosphate hydrolases"/>
    <property type="match status" value="1"/>
</dbReference>
<feature type="region of interest" description="Disordered" evidence="1">
    <location>
        <begin position="1"/>
        <end position="43"/>
    </location>
</feature>
<dbReference type="PANTHER" id="PTHR46411:SF3">
    <property type="entry name" value="AAA+ ATPASE DOMAIN-CONTAINING PROTEIN"/>
    <property type="match status" value="1"/>
</dbReference>
<accession>A0AA39WQD6</accession>
<comment type="caution">
    <text evidence="3">The sequence shown here is derived from an EMBL/GenBank/DDBJ whole genome shotgun (WGS) entry which is preliminary data.</text>
</comment>
<protein>
    <recommendedName>
        <fullName evidence="2">AAA+ ATPase domain-containing protein</fullName>
    </recommendedName>
</protein>
<reference evidence="3" key="1">
    <citation type="submission" date="2023-06" db="EMBL/GenBank/DDBJ databases">
        <title>Genome-scale phylogeny and comparative genomics of the fungal order Sordariales.</title>
        <authorList>
            <consortium name="Lawrence Berkeley National Laboratory"/>
            <person name="Hensen N."/>
            <person name="Bonometti L."/>
            <person name="Westerberg I."/>
            <person name="Brannstrom I.O."/>
            <person name="Guillou S."/>
            <person name="Cros-Aarteil S."/>
            <person name="Calhoun S."/>
            <person name="Haridas S."/>
            <person name="Kuo A."/>
            <person name="Mondo S."/>
            <person name="Pangilinan J."/>
            <person name="Riley R."/>
            <person name="Labutti K."/>
            <person name="Andreopoulos B."/>
            <person name="Lipzen A."/>
            <person name="Chen C."/>
            <person name="Yanf M."/>
            <person name="Daum C."/>
            <person name="Ng V."/>
            <person name="Clum A."/>
            <person name="Steindorff A."/>
            <person name="Ohm R."/>
            <person name="Martin F."/>
            <person name="Silar P."/>
            <person name="Natvig D."/>
            <person name="Lalanne C."/>
            <person name="Gautier V."/>
            <person name="Ament-Velasquez S.L."/>
            <person name="Kruys A."/>
            <person name="Hutchinson M.I."/>
            <person name="Powell A.J."/>
            <person name="Barry K."/>
            <person name="Miller A.N."/>
            <person name="Grigoriev I.V."/>
            <person name="Debuchy R."/>
            <person name="Gladieux P."/>
            <person name="Thoren M.H."/>
            <person name="Johannesson H."/>
        </authorList>
    </citation>
    <scope>NUCLEOTIDE SEQUENCE</scope>
    <source>
        <strain evidence="3">CBS 606.72</strain>
    </source>
</reference>
<organism evidence="3 4">
    <name type="scientific">Immersiella caudata</name>
    <dbReference type="NCBI Taxonomy" id="314043"/>
    <lineage>
        <taxon>Eukaryota</taxon>
        <taxon>Fungi</taxon>
        <taxon>Dikarya</taxon>
        <taxon>Ascomycota</taxon>
        <taxon>Pezizomycotina</taxon>
        <taxon>Sordariomycetes</taxon>
        <taxon>Sordariomycetidae</taxon>
        <taxon>Sordariales</taxon>
        <taxon>Lasiosphaeriaceae</taxon>
        <taxon>Immersiella</taxon>
    </lineage>
</organism>
<dbReference type="InterPro" id="IPR027417">
    <property type="entry name" value="P-loop_NTPase"/>
</dbReference>
<sequence length="690" mass="79337">MDANSTTNGFVDDDGPDAKTNDVQCPTDERPIDGQAATSADDMEEQLRPGMMSEIKEFYRDSSDSDWDEWAPDDVERDHSAESAQHAIIAYRQKKGRRSGLFLHSLKIQSPLVRRILETVFEGYEGISTKLKELVHYAPFHEFYFRWHLFEKAYNDETDGETKRHLDLLYPIISKEILPHIEAMEDYTKNDVITFDHLWAIFPPGMTVYSTVDDRDRLFEVRKTKYLKDFSGNPYLSVSCRYIDTDGKRFGYMKDDLSIYEFSGVMKITELDVMPCHLHPDNEEILSRLHDRGAKFESYLGCNHVNYSGFYRAPDARRKRRHTDMGRFIIDRSNFDIYRNGYETHLGDLDKRDRNKDDDGGDTMEDIFNVVHRATMKAFKQFRKVMKQYEKKDFEQNSTLTLSSQQRMLCTPVLKGFCLTSKEWSEFYVDGVSEIEWNEDAFGRLVLAQGYKEIIHAFVGEQLNRDDSDFDDIISGKGQGFIMLLSGEPGVGKTLTAESVAEKMNRPLYSISAGELGETASEIETALETVLELVAKWRAILLLDECDIFLEARTTADIARNRLVSIFLRQLEYFRGVMFLTTNRVTTFDAAFESRIHLTIDYPALDLESRVYVWRTFLRSQMGDAQGPDDAGALSEEDLKALAEHKLNGRQIKNIVKTAWLLAKQNKKPLTLENLQTVLKVKSGAAIFGQ</sequence>
<dbReference type="InterPro" id="IPR054289">
    <property type="entry name" value="DUF7025"/>
</dbReference>
<dbReference type="InterPro" id="IPR003593">
    <property type="entry name" value="AAA+_ATPase"/>
</dbReference>
<feature type="domain" description="AAA+ ATPase" evidence="2">
    <location>
        <begin position="479"/>
        <end position="606"/>
    </location>
</feature>
<dbReference type="SMART" id="SM00382">
    <property type="entry name" value="AAA"/>
    <property type="match status" value="1"/>
</dbReference>
<dbReference type="GO" id="GO:0016887">
    <property type="term" value="F:ATP hydrolysis activity"/>
    <property type="evidence" value="ECO:0007669"/>
    <property type="project" value="InterPro"/>
</dbReference>